<dbReference type="Proteomes" id="UP000058613">
    <property type="component" value="Chromosome"/>
</dbReference>
<organism evidence="1 2">
    <name type="scientific">Pyrodictium delaneyi</name>
    <dbReference type="NCBI Taxonomy" id="1273541"/>
    <lineage>
        <taxon>Archaea</taxon>
        <taxon>Thermoproteota</taxon>
        <taxon>Thermoprotei</taxon>
        <taxon>Desulfurococcales</taxon>
        <taxon>Pyrodictiaceae</taxon>
        <taxon>Pyrodictium</taxon>
    </lineage>
</organism>
<reference evidence="1 2" key="1">
    <citation type="submission" date="2015-10" db="EMBL/GenBank/DDBJ databases">
        <title>Complete genome sequence of hyperthermophilic archaeon Pyrodictium delaneyi Su06.</title>
        <authorList>
            <person name="Jung J.-H."/>
            <person name="Lin J."/>
            <person name="Holden J.F."/>
            <person name="Park C.-S."/>
        </authorList>
    </citation>
    <scope>NUCLEOTIDE SEQUENCE [LARGE SCALE GENOMIC DNA]</scope>
    <source>
        <strain evidence="1 2">Su06</strain>
    </source>
</reference>
<name>A0A0P0N1S1_9CREN</name>
<dbReference type="EMBL" id="CP013011">
    <property type="protein sequence ID" value="ALL00055.1"/>
    <property type="molecule type" value="Genomic_DNA"/>
</dbReference>
<proteinExistence type="predicted"/>
<dbReference type="RefSeq" id="WP_156327965.1">
    <property type="nucleotide sequence ID" value="NZ_CP013011.1"/>
</dbReference>
<dbReference type="GeneID" id="26098324"/>
<dbReference type="KEGG" id="pdl:Pyrde_0005"/>
<dbReference type="STRING" id="1273541.Pyrde_0005"/>
<protein>
    <submittedName>
        <fullName evidence="1">Uncharacterized protein</fullName>
    </submittedName>
</protein>
<sequence length="75" mass="8245">MSRTRVSVYVDTELDRTIEHLAVDLGMKKYEIYELGARAIVELITTGTLSEQLRSKIARMHGKVARAGLAAPATA</sequence>
<evidence type="ECO:0000313" key="2">
    <source>
        <dbReference type="Proteomes" id="UP000058613"/>
    </source>
</evidence>
<evidence type="ECO:0000313" key="1">
    <source>
        <dbReference type="EMBL" id="ALL00055.1"/>
    </source>
</evidence>
<dbReference type="AlphaFoldDB" id="A0A0P0N1S1"/>
<accession>A0A0P0N1S1</accession>
<gene>
    <name evidence="1" type="ORF">Pyrde_0005</name>
</gene>